<dbReference type="SMART" id="SM00595">
    <property type="entry name" value="MADF"/>
    <property type="match status" value="1"/>
</dbReference>
<dbReference type="VEuPathDB" id="VectorBase:SCAU014551"/>
<reference evidence="3" key="1">
    <citation type="submission" date="2020-05" db="UniProtKB">
        <authorList>
            <consortium name="EnsemblMetazoa"/>
        </authorList>
    </citation>
    <scope>IDENTIFICATION</scope>
    <source>
        <strain evidence="3">USDA</strain>
    </source>
</reference>
<dbReference type="AlphaFoldDB" id="A0A1I8Q7C5"/>
<organism evidence="3 4">
    <name type="scientific">Stomoxys calcitrans</name>
    <name type="common">Stable fly</name>
    <name type="synonym">Conops calcitrans</name>
    <dbReference type="NCBI Taxonomy" id="35570"/>
    <lineage>
        <taxon>Eukaryota</taxon>
        <taxon>Metazoa</taxon>
        <taxon>Ecdysozoa</taxon>
        <taxon>Arthropoda</taxon>
        <taxon>Hexapoda</taxon>
        <taxon>Insecta</taxon>
        <taxon>Pterygota</taxon>
        <taxon>Neoptera</taxon>
        <taxon>Endopterygota</taxon>
        <taxon>Diptera</taxon>
        <taxon>Brachycera</taxon>
        <taxon>Muscomorpha</taxon>
        <taxon>Muscoidea</taxon>
        <taxon>Muscidae</taxon>
        <taxon>Stomoxys</taxon>
    </lineage>
</organism>
<keyword evidence="4" id="KW-1185">Reference proteome</keyword>
<accession>A0A1I8Q7C5</accession>
<feature type="compositionally biased region" description="Low complexity" evidence="1">
    <location>
        <begin position="188"/>
        <end position="206"/>
    </location>
</feature>
<evidence type="ECO:0000313" key="4">
    <source>
        <dbReference type="Proteomes" id="UP000095300"/>
    </source>
</evidence>
<evidence type="ECO:0000259" key="2">
    <source>
        <dbReference type="PROSITE" id="PS51029"/>
    </source>
</evidence>
<gene>
    <name evidence="3" type="primary">106092576</name>
</gene>
<name>A0A1I8Q7C5_STOCA</name>
<dbReference type="Pfam" id="PF10545">
    <property type="entry name" value="MADF_DNA_bdg"/>
    <property type="match status" value="1"/>
</dbReference>
<dbReference type="InterPro" id="IPR039353">
    <property type="entry name" value="TF_Adf1"/>
</dbReference>
<feature type="domain" description="MADF" evidence="2">
    <location>
        <begin position="21"/>
        <end position="108"/>
    </location>
</feature>
<feature type="compositionally biased region" description="Acidic residues" evidence="1">
    <location>
        <begin position="151"/>
        <end position="160"/>
    </location>
</feature>
<protein>
    <recommendedName>
        <fullName evidence="2">MADF domain-containing protein</fullName>
    </recommendedName>
</protein>
<dbReference type="EnsemblMetazoa" id="SCAU014551-RA">
    <property type="protein sequence ID" value="SCAU014551-PA"/>
    <property type="gene ID" value="SCAU014551"/>
</dbReference>
<sequence>MRKSKAIAKAKKRCSDEERQRLIKVLKKYPIIWDLNHKDKNSRKLTNMAWEKVAREVNVNEHICRVTWRSIRDSRRYYRNKAVRQGSGSLLEGDCSLDGLEFLNESSVKRIYANGNGEETTREEYVSPYLVYDCNNPDSKALCDEIEEIVPENSEDEYEETDRRPHTTNHSETMETNAKSIKYRDSIESQCNEESESRSNSISANNLSSQGPNEELNDTFLRHLNAILKKLPLKTAENLEARFMAMTYEELAKHRDS</sequence>
<dbReference type="PROSITE" id="PS51029">
    <property type="entry name" value="MADF"/>
    <property type="match status" value="1"/>
</dbReference>
<evidence type="ECO:0000313" key="3">
    <source>
        <dbReference type="EnsemblMetazoa" id="SCAU014551-PA"/>
    </source>
</evidence>
<feature type="region of interest" description="Disordered" evidence="1">
    <location>
        <begin position="151"/>
        <end position="214"/>
    </location>
</feature>
<dbReference type="OrthoDB" id="8036311at2759"/>
<proteinExistence type="predicted"/>
<dbReference type="InterPro" id="IPR006578">
    <property type="entry name" value="MADF-dom"/>
</dbReference>
<dbReference type="PANTHER" id="PTHR12243">
    <property type="entry name" value="MADF DOMAIN TRANSCRIPTION FACTOR"/>
    <property type="match status" value="1"/>
</dbReference>
<dbReference type="PANTHER" id="PTHR12243:SF67">
    <property type="entry name" value="COREPRESSOR OF PANGOLIN, ISOFORM A-RELATED"/>
    <property type="match status" value="1"/>
</dbReference>
<dbReference type="Proteomes" id="UP000095300">
    <property type="component" value="Unassembled WGS sequence"/>
</dbReference>
<evidence type="ECO:0000256" key="1">
    <source>
        <dbReference type="SAM" id="MobiDB-lite"/>
    </source>
</evidence>
<feature type="compositionally biased region" description="Polar residues" evidence="1">
    <location>
        <begin position="168"/>
        <end position="179"/>
    </location>
</feature>
<dbReference type="STRING" id="35570.A0A1I8Q7C5"/>